<accession>R3W2C0</accession>
<dbReference type="PATRIC" id="fig|1158610.3.peg.3371"/>
<evidence type="ECO:0000313" key="2">
    <source>
        <dbReference type="Proteomes" id="UP000013785"/>
    </source>
</evidence>
<comment type="caution">
    <text evidence="1">The sequence shown here is derived from an EMBL/GenBank/DDBJ whole genome shotgun (WGS) entry which is preliminary data.</text>
</comment>
<dbReference type="Proteomes" id="UP000013785">
    <property type="component" value="Unassembled WGS sequence"/>
</dbReference>
<sequence length="56" mass="6391">MADLLDFFSLTTTILFWIDETHVEGIQMLENSIVIHSGANMKINLNEAAKRTIKKK</sequence>
<reference evidence="1 2" key="1">
    <citation type="submission" date="2013-02" db="EMBL/GenBank/DDBJ databases">
        <title>The Genome Sequence of Enterococcus phoeniculicola BAA-412.</title>
        <authorList>
            <consortium name="The Broad Institute Genome Sequencing Platform"/>
            <consortium name="The Broad Institute Genome Sequencing Center for Infectious Disease"/>
            <person name="Earl A.M."/>
            <person name="Gilmore M.S."/>
            <person name="Lebreton F."/>
            <person name="Walker B."/>
            <person name="Young S.K."/>
            <person name="Zeng Q."/>
            <person name="Gargeya S."/>
            <person name="Fitzgerald M."/>
            <person name="Haas B."/>
            <person name="Abouelleil A."/>
            <person name="Alvarado L."/>
            <person name="Arachchi H.M."/>
            <person name="Berlin A.M."/>
            <person name="Chapman S.B."/>
            <person name="Dewar J."/>
            <person name="Goldberg J."/>
            <person name="Griggs A."/>
            <person name="Gujja S."/>
            <person name="Hansen M."/>
            <person name="Howarth C."/>
            <person name="Imamovic A."/>
            <person name="Larimer J."/>
            <person name="McCowan C."/>
            <person name="Murphy C."/>
            <person name="Neiman D."/>
            <person name="Pearson M."/>
            <person name="Priest M."/>
            <person name="Roberts A."/>
            <person name="Saif S."/>
            <person name="Shea T."/>
            <person name="Sisk P."/>
            <person name="Sykes S."/>
            <person name="Wortman J."/>
            <person name="Nusbaum C."/>
            <person name="Birren B."/>
        </authorList>
    </citation>
    <scope>NUCLEOTIDE SEQUENCE [LARGE SCALE GENOMIC DNA]</scope>
    <source>
        <strain evidence="1 2">ATCC BAA-412</strain>
    </source>
</reference>
<evidence type="ECO:0000313" key="1">
    <source>
        <dbReference type="EMBL" id="EOL41812.1"/>
    </source>
</evidence>
<dbReference type="HOGENOM" id="CLU_3007244_0_0_9"/>
<gene>
    <name evidence="1" type="ORF">UC3_03377</name>
</gene>
<proteinExistence type="predicted"/>
<dbReference type="AlphaFoldDB" id="R3W2C0"/>
<protein>
    <submittedName>
        <fullName evidence="1">Uncharacterized protein</fullName>
    </submittedName>
</protein>
<dbReference type="RefSeq" id="WP_010770007.1">
    <property type="nucleotide sequence ID" value="NZ_ASWE01000001.1"/>
</dbReference>
<dbReference type="EMBL" id="AJAT01000018">
    <property type="protein sequence ID" value="EOL41812.1"/>
    <property type="molecule type" value="Genomic_DNA"/>
</dbReference>
<organism evidence="1 2">
    <name type="scientific">Enterococcus phoeniculicola ATCC BAA-412</name>
    <dbReference type="NCBI Taxonomy" id="1158610"/>
    <lineage>
        <taxon>Bacteria</taxon>
        <taxon>Bacillati</taxon>
        <taxon>Bacillota</taxon>
        <taxon>Bacilli</taxon>
        <taxon>Lactobacillales</taxon>
        <taxon>Enterococcaceae</taxon>
        <taxon>Enterococcus</taxon>
    </lineage>
</organism>
<keyword evidence="2" id="KW-1185">Reference proteome</keyword>
<name>R3W2C0_9ENTE</name>